<gene>
    <name evidence="1" type="ORF">ATH84_106024</name>
</gene>
<sequence>MLEDRVLAGLKDRLMTPEAAEAAVRSYAEELNRLNREHRANTAGWENELGRIEKQIAQIVEAIADGMYHPSMKEKMSGLEARKQELAALLAEAPRDVPDMLPNAATLYARKIARLIEALNQPEERQEAAAPMRVLIEKIVLTPGPSRGEVYARLHGDLATILEWVARQEGKTGTKNKTPGGVSSGVLVSLVAGAGSNLHLRPEQVKMVAGTGVDHNLQSTPAKMVAGARNHLYRRSPAPNVILLIKQLEPDGSALFRAAA</sequence>
<dbReference type="Proteomes" id="UP000256794">
    <property type="component" value="Unassembled WGS sequence"/>
</dbReference>
<reference evidence="1 2" key="1">
    <citation type="submission" date="2018-08" db="EMBL/GenBank/DDBJ databases">
        <title>Genomic Encyclopedia of Archaeal and Bacterial Type Strains, Phase II (KMG-II): from individual species to whole genera.</title>
        <authorList>
            <person name="Goeker M."/>
        </authorList>
    </citation>
    <scope>NUCLEOTIDE SEQUENCE [LARGE SCALE GENOMIC DNA]</scope>
    <source>
        <strain evidence="1 2">DSM 582</strain>
    </source>
</reference>
<accession>A0AAQ0HCY2</accession>
<dbReference type="AlphaFoldDB" id="A0AAQ0HCY2"/>
<organism evidence="1 2">
    <name type="scientific">Paracoccus versutus</name>
    <name type="common">Thiobacillus versutus</name>
    <dbReference type="NCBI Taxonomy" id="34007"/>
    <lineage>
        <taxon>Bacteria</taxon>
        <taxon>Pseudomonadati</taxon>
        <taxon>Pseudomonadota</taxon>
        <taxon>Alphaproteobacteria</taxon>
        <taxon>Rhodobacterales</taxon>
        <taxon>Paracoccaceae</taxon>
        <taxon>Paracoccus</taxon>
    </lineage>
</organism>
<dbReference type="EMBL" id="QUMX01000060">
    <property type="protein sequence ID" value="REG29137.1"/>
    <property type="molecule type" value="Genomic_DNA"/>
</dbReference>
<keyword evidence="2" id="KW-1185">Reference proteome</keyword>
<protein>
    <submittedName>
        <fullName evidence="1">Uncharacterized protein</fullName>
    </submittedName>
</protein>
<proteinExistence type="predicted"/>
<name>A0AAQ0HCY2_PARVE</name>
<evidence type="ECO:0000313" key="2">
    <source>
        <dbReference type="Proteomes" id="UP000256794"/>
    </source>
</evidence>
<evidence type="ECO:0000313" key="1">
    <source>
        <dbReference type="EMBL" id="REG29137.1"/>
    </source>
</evidence>
<comment type="caution">
    <text evidence="1">The sequence shown here is derived from an EMBL/GenBank/DDBJ whole genome shotgun (WGS) entry which is preliminary data.</text>
</comment>
<dbReference type="RefSeq" id="WP_208021429.1">
    <property type="nucleotide sequence ID" value="NZ_CP035284.1"/>
</dbReference>